<dbReference type="Proteomes" id="UP001497382">
    <property type="component" value="Unassembled WGS sequence"/>
</dbReference>
<reference evidence="1 2" key="1">
    <citation type="submission" date="2024-04" db="EMBL/GenBank/DDBJ databases">
        <authorList>
            <person name="Rising A."/>
            <person name="Reimegard J."/>
            <person name="Sonavane S."/>
            <person name="Akerstrom W."/>
            <person name="Nylinder S."/>
            <person name="Hedman E."/>
            <person name="Kallberg Y."/>
        </authorList>
    </citation>
    <scope>NUCLEOTIDE SEQUENCE [LARGE SCALE GENOMIC DNA]</scope>
</reference>
<proteinExistence type="predicted"/>
<dbReference type="EMBL" id="CAXIEN010000002">
    <property type="protein sequence ID" value="CAL1261518.1"/>
    <property type="molecule type" value="Genomic_DNA"/>
</dbReference>
<evidence type="ECO:0000313" key="1">
    <source>
        <dbReference type="EMBL" id="CAL1261518.1"/>
    </source>
</evidence>
<name>A0AAV1YUG1_9ARAC</name>
<comment type="caution">
    <text evidence="1">The sequence shown here is derived from an EMBL/GenBank/DDBJ whole genome shotgun (WGS) entry which is preliminary data.</text>
</comment>
<protein>
    <submittedName>
        <fullName evidence="1">Uncharacterized protein</fullName>
    </submittedName>
</protein>
<keyword evidence="2" id="KW-1185">Reference proteome</keyword>
<dbReference type="AlphaFoldDB" id="A0AAV1YUG1"/>
<feature type="non-terminal residue" evidence="1">
    <location>
        <position position="74"/>
    </location>
</feature>
<gene>
    <name evidence="1" type="ORF">LARSCL_LOCUS447</name>
</gene>
<accession>A0AAV1YUG1</accession>
<sequence length="74" mass="8574">MTSKQVPKRDNDHDGLGLTLSQMMYIKMGVGESKKRSSWWCGEWFVSRKILESSIIQTLKILYGRLLVTRINVD</sequence>
<organism evidence="1 2">
    <name type="scientific">Larinioides sclopetarius</name>
    <dbReference type="NCBI Taxonomy" id="280406"/>
    <lineage>
        <taxon>Eukaryota</taxon>
        <taxon>Metazoa</taxon>
        <taxon>Ecdysozoa</taxon>
        <taxon>Arthropoda</taxon>
        <taxon>Chelicerata</taxon>
        <taxon>Arachnida</taxon>
        <taxon>Araneae</taxon>
        <taxon>Araneomorphae</taxon>
        <taxon>Entelegynae</taxon>
        <taxon>Araneoidea</taxon>
        <taxon>Araneidae</taxon>
        <taxon>Larinioides</taxon>
    </lineage>
</organism>
<evidence type="ECO:0000313" key="2">
    <source>
        <dbReference type="Proteomes" id="UP001497382"/>
    </source>
</evidence>